<dbReference type="GO" id="GO:0006313">
    <property type="term" value="P:DNA transposition"/>
    <property type="evidence" value="ECO:0007669"/>
    <property type="project" value="InterPro"/>
</dbReference>
<dbReference type="SUPFAM" id="SSF143422">
    <property type="entry name" value="Transposase IS200-like"/>
    <property type="match status" value="1"/>
</dbReference>
<dbReference type="InterPro" id="IPR036515">
    <property type="entry name" value="Transposase_17_sf"/>
</dbReference>
<dbReference type="GO" id="GO:0003677">
    <property type="term" value="F:DNA binding"/>
    <property type="evidence" value="ECO:0007669"/>
    <property type="project" value="InterPro"/>
</dbReference>
<evidence type="ECO:0000313" key="2">
    <source>
        <dbReference type="Proteomes" id="UP000033966"/>
    </source>
</evidence>
<comment type="caution">
    <text evidence="1">The sequence shown here is derived from an EMBL/GenBank/DDBJ whole genome shotgun (WGS) entry which is preliminary data.</text>
</comment>
<reference evidence="1 2" key="1">
    <citation type="journal article" date="2015" name="Nature">
        <title>rRNA introns, odd ribosomes, and small enigmatic genomes across a large radiation of phyla.</title>
        <authorList>
            <person name="Brown C.T."/>
            <person name="Hug L.A."/>
            <person name="Thomas B.C."/>
            <person name="Sharon I."/>
            <person name="Castelle C.J."/>
            <person name="Singh A."/>
            <person name="Wilkins M.J."/>
            <person name="Williams K.H."/>
            <person name="Banfield J.F."/>
        </authorList>
    </citation>
    <scope>NUCLEOTIDE SEQUENCE [LARGE SCALE GENOMIC DNA]</scope>
</reference>
<evidence type="ECO:0000313" key="1">
    <source>
        <dbReference type="EMBL" id="KKT90340.1"/>
    </source>
</evidence>
<dbReference type="GO" id="GO:0004803">
    <property type="term" value="F:transposase activity"/>
    <property type="evidence" value="ECO:0007669"/>
    <property type="project" value="InterPro"/>
</dbReference>
<dbReference type="Gene3D" id="3.30.70.1290">
    <property type="entry name" value="Transposase IS200-like"/>
    <property type="match status" value="1"/>
</dbReference>
<dbReference type="AlphaFoldDB" id="A0A0G1L3L0"/>
<dbReference type="EMBL" id="LCKF01000040">
    <property type="protein sequence ID" value="KKT90340.1"/>
    <property type="molecule type" value="Genomic_DNA"/>
</dbReference>
<proteinExistence type="predicted"/>
<organism evidence="1 2">
    <name type="scientific">Candidatus Jorgensenbacteria bacterium GW2011_GWA2_45_13</name>
    <dbReference type="NCBI Taxonomy" id="1618662"/>
    <lineage>
        <taxon>Bacteria</taxon>
        <taxon>Candidatus Joergenseniibacteriota</taxon>
    </lineage>
</organism>
<sequence length="131" mass="15773">MQKFSTAYVMYINTKYKRTGSLFEGKFKSQYLNTDKYLKYIFSYIHLNPLKLINKNWRTSIIKDNSKLEKYLSTYKYSSYSEYIEENRIQSKILCKQVFPNYFPNGNQFKNEIKDWISFGDNMQTTEALPL</sequence>
<name>A0A0G1L3L0_9BACT</name>
<protein>
    <submittedName>
        <fullName evidence="1">Transposase IS200-family protein</fullName>
    </submittedName>
</protein>
<dbReference type="Proteomes" id="UP000033966">
    <property type="component" value="Unassembled WGS sequence"/>
</dbReference>
<accession>A0A0G1L3L0</accession>
<gene>
    <name evidence="1" type="ORF">UW92_C0040G0005</name>
</gene>